<proteinExistence type="inferred from homology"/>
<feature type="transmembrane region" description="Helical" evidence="7">
    <location>
        <begin position="51"/>
        <end position="74"/>
    </location>
</feature>
<gene>
    <name evidence="8" type="primary">lgt_2</name>
    <name evidence="7" type="synonym">lgt</name>
    <name evidence="8" type="ORF">BN000_04977</name>
</gene>
<comment type="catalytic activity">
    <reaction evidence="7">
        <text>L-cysteinyl-[prolipoprotein] + a 1,2-diacyl-sn-glycero-3-phospho-(1'-sn-glycerol) = an S-1,2-diacyl-sn-glyceryl-L-cysteinyl-[prolipoprotein] + sn-glycerol 1-phosphate + H(+)</text>
        <dbReference type="Rhea" id="RHEA:56712"/>
        <dbReference type="Rhea" id="RHEA-COMP:14679"/>
        <dbReference type="Rhea" id="RHEA-COMP:14680"/>
        <dbReference type="ChEBI" id="CHEBI:15378"/>
        <dbReference type="ChEBI" id="CHEBI:29950"/>
        <dbReference type="ChEBI" id="CHEBI:57685"/>
        <dbReference type="ChEBI" id="CHEBI:64716"/>
        <dbReference type="ChEBI" id="CHEBI:140658"/>
        <dbReference type="EC" id="2.5.1.145"/>
    </reaction>
</comment>
<feature type="transmembrane region" description="Helical" evidence="7">
    <location>
        <begin position="179"/>
        <end position="197"/>
    </location>
</feature>
<dbReference type="GO" id="GO:0042158">
    <property type="term" value="P:lipoprotein biosynthetic process"/>
    <property type="evidence" value="ECO:0007669"/>
    <property type="project" value="UniProtKB-UniRule"/>
</dbReference>
<organism evidence="8 9">
    <name type="scientific">Neobacillus massiliamazoniensis</name>
    <dbReference type="NCBI Taxonomy" id="1499688"/>
    <lineage>
        <taxon>Bacteria</taxon>
        <taxon>Bacillati</taxon>
        <taxon>Bacillota</taxon>
        <taxon>Bacilli</taxon>
        <taxon>Bacillales</taxon>
        <taxon>Bacillaceae</taxon>
        <taxon>Neobacillus</taxon>
    </lineage>
</organism>
<name>A0A0U1P425_9BACI</name>
<feature type="transmembrane region" description="Helical" evidence="7">
    <location>
        <begin position="209"/>
        <end position="226"/>
    </location>
</feature>
<dbReference type="GO" id="GO:0005886">
    <property type="term" value="C:plasma membrane"/>
    <property type="evidence" value="ECO:0007669"/>
    <property type="project" value="UniProtKB-SubCell"/>
</dbReference>
<keyword evidence="2 7" id="KW-1003">Cell membrane</keyword>
<evidence type="ECO:0000256" key="1">
    <source>
        <dbReference type="ARBA" id="ARBA00007150"/>
    </source>
</evidence>
<dbReference type="RefSeq" id="WP_090639378.1">
    <property type="nucleotide sequence ID" value="NZ_CVRB01000006.1"/>
</dbReference>
<keyword evidence="5 7" id="KW-1133">Transmembrane helix</keyword>
<feature type="transmembrane region" description="Helical" evidence="7">
    <location>
        <begin position="86"/>
        <end position="111"/>
    </location>
</feature>
<keyword evidence="8" id="KW-0449">Lipoprotein</keyword>
<evidence type="ECO:0000256" key="4">
    <source>
        <dbReference type="ARBA" id="ARBA00022692"/>
    </source>
</evidence>
<feature type="binding site" evidence="7">
    <location>
        <position position="137"/>
    </location>
    <ligand>
        <name>a 1,2-diacyl-sn-glycero-3-phospho-(1'-sn-glycerol)</name>
        <dbReference type="ChEBI" id="CHEBI:64716"/>
    </ligand>
</feature>
<dbReference type="PROSITE" id="PS01311">
    <property type="entry name" value="LGT"/>
    <property type="match status" value="1"/>
</dbReference>
<protein>
    <recommendedName>
        <fullName evidence="7">Phosphatidylglycerol--prolipoprotein diacylglyceryl transferase</fullName>
        <ecNumber evidence="7">2.5.1.145</ecNumber>
    </recommendedName>
</protein>
<evidence type="ECO:0000256" key="5">
    <source>
        <dbReference type="ARBA" id="ARBA00022989"/>
    </source>
</evidence>
<keyword evidence="4 7" id="KW-0812">Transmembrane</keyword>
<comment type="function">
    <text evidence="7">Catalyzes the transfer of the diacylglyceryl group from phosphatidylglycerol to the sulfhydryl group of the N-terminal cysteine of a prolipoprotein, the first step in the formation of mature lipoproteins.</text>
</comment>
<reference evidence="9" key="1">
    <citation type="submission" date="2015-05" db="EMBL/GenBank/DDBJ databases">
        <authorList>
            <person name="Urmite Genomes"/>
        </authorList>
    </citation>
    <scope>NUCLEOTIDE SEQUENCE [LARGE SCALE GENOMIC DNA]</scope>
    <source>
        <strain evidence="9">LF1</strain>
    </source>
</reference>
<dbReference type="OrthoDB" id="871140at2"/>
<dbReference type="STRING" id="1499688.BN000_04977"/>
<comment type="subcellular location">
    <subcellularLocation>
        <location evidence="7">Cell membrane</location>
        <topology evidence="7">Multi-pass membrane protein</topology>
    </subcellularLocation>
</comment>
<evidence type="ECO:0000313" key="8">
    <source>
        <dbReference type="EMBL" id="CRK84918.1"/>
    </source>
</evidence>
<dbReference type="AlphaFoldDB" id="A0A0U1P425"/>
<evidence type="ECO:0000256" key="7">
    <source>
        <dbReference type="HAMAP-Rule" id="MF_01147"/>
    </source>
</evidence>
<evidence type="ECO:0000256" key="3">
    <source>
        <dbReference type="ARBA" id="ARBA00022679"/>
    </source>
</evidence>
<comment type="pathway">
    <text evidence="7">Protein modification; lipoprotein biosynthesis (diacylglyceryl transfer).</text>
</comment>
<dbReference type="EC" id="2.5.1.145" evidence="7"/>
<sequence length="270" mass="30666">MLDLIYPLNPIALHLGPIAVHWYGVIIGFGVILGLWLANKEGNKRNIPSGTISDLIILALPIALICARTYYVLFEWSYYKSHPSEIIAIWQGGIAIHGGIIGAVLTTVWFCKKRKISFWKIADILAPSLLLGQAIGRWGNFMNQEAHGGPVSKSFLESLHLPNFIINQMNINGVYYQPTFLYESIWNLTGVIILILLRKFDYRRGEIFLTYLIWYSIGRFFVEGLRTDSLMLTSHIRIAQLISIVFVIVSSIFVWYRRKKGYALLSSAAE</sequence>
<dbReference type="NCBIfam" id="TIGR00544">
    <property type="entry name" value="lgt"/>
    <property type="match status" value="1"/>
</dbReference>
<feature type="transmembrane region" description="Helical" evidence="7">
    <location>
        <begin position="20"/>
        <end position="39"/>
    </location>
</feature>
<dbReference type="HAMAP" id="MF_01147">
    <property type="entry name" value="Lgt"/>
    <property type="match status" value="1"/>
</dbReference>
<dbReference type="Pfam" id="PF01790">
    <property type="entry name" value="LGT"/>
    <property type="match status" value="1"/>
</dbReference>
<keyword evidence="9" id="KW-1185">Reference proteome</keyword>
<evidence type="ECO:0000256" key="2">
    <source>
        <dbReference type="ARBA" id="ARBA00022475"/>
    </source>
</evidence>
<dbReference type="PANTHER" id="PTHR30589:SF0">
    <property type="entry name" value="PHOSPHATIDYLGLYCEROL--PROLIPOPROTEIN DIACYLGLYCERYL TRANSFERASE"/>
    <property type="match status" value="1"/>
</dbReference>
<dbReference type="EMBL" id="CVRB01000006">
    <property type="protein sequence ID" value="CRK84918.1"/>
    <property type="molecule type" value="Genomic_DNA"/>
</dbReference>
<evidence type="ECO:0000313" key="9">
    <source>
        <dbReference type="Proteomes" id="UP000199087"/>
    </source>
</evidence>
<dbReference type="PANTHER" id="PTHR30589">
    <property type="entry name" value="PROLIPOPROTEIN DIACYLGLYCERYL TRANSFERASE"/>
    <property type="match status" value="1"/>
</dbReference>
<comment type="similarity">
    <text evidence="1 7">Belongs to the Lgt family.</text>
</comment>
<evidence type="ECO:0000256" key="6">
    <source>
        <dbReference type="ARBA" id="ARBA00023136"/>
    </source>
</evidence>
<feature type="transmembrane region" description="Helical" evidence="7">
    <location>
        <begin position="118"/>
        <end position="136"/>
    </location>
</feature>
<keyword evidence="3 7" id="KW-0808">Transferase</keyword>
<accession>A0A0U1P425</accession>
<dbReference type="GO" id="GO:0008961">
    <property type="term" value="F:phosphatidylglycerol-prolipoprotein diacylglyceryl transferase activity"/>
    <property type="evidence" value="ECO:0007669"/>
    <property type="project" value="UniProtKB-UniRule"/>
</dbReference>
<dbReference type="UniPathway" id="UPA00664"/>
<dbReference type="InterPro" id="IPR001640">
    <property type="entry name" value="Lgt"/>
</dbReference>
<feature type="transmembrane region" description="Helical" evidence="7">
    <location>
        <begin position="238"/>
        <end position="256"/>
    </location>
</feature>
<dbReference type="Proteomes" id="UP000199087">
    <property type="component" value="Unassembled WGS sequence"/>
</dbReference>
<keyword evidence="6 7" id="KW-0472">Membrane</keyword>